<protein>
    <submittedName>
        <fullName evidence="2">Uncharacterized protein</fullName>
    </submittedName>
</protein>
<evidence type="ECO:0000256" key="1">
    <source>
        <dbReference type="SAM" id="MobiDB-lite"/>
    </source>
</evidence>
<comment type="caution">
    <text evidence="2">The sequence shown here is derived from an EMBL/GenBank/DDBJ whole genome shotgun (WGS) entry which is preliminary data.</text>
</comment>
<dbReference type="AlphaFoldDB" id="A0A699XHQ2"/>
<sequence length="87" mass="9409">EGGAASGGRHYGRVVHGCNGHGYGGSGRTTVAIRNSVGKGRRAVEISARRKADAGSGERHRSVGGLRYGRYRQRLRVRRARVISQHE</sequence>
<evidence type="ECO:0000313" key="2">
    <source>
        <dbReference type="EMBL" id="GFD56411.1"/>
    </source>
</evidence>
<dbReference type="EMBL" id="BKCJ011829081">
    <property type="protein sequence ID" value="GFD56411.1"/>
    <property type="molecule type" value="Genomic_DNA"/>
</dbReference>
<reference evidence="2" key="1">
    <citation type="journal article" date="2019" name="Sci. Rep.">
        <title>Draft genome of Tanacetum cinerariifolium, the natural source of mosquito coil.</title>
        <authorList>
            <person name="Yamashiro T."/>
            <person name="Shiraishi A."/>
            <person name="Satake H."/>
            <person name="Nakayama K."/>
        </authorList>
    </citation>
    <scope>NUCLEOTIDE SEQUENCE</scope>
</reference>
<proteinExistence type="predicted"/>
<gene>
    <name evidence="2" type="ORF">Tci_928380</name>
</gene>
<feature type="non-terminal residue" evidence="2">
    <location>
        <position position="1"/>
    </location>
</feature>
<name>A0A699XHQ2_TANCI</name>
<feature type="compositionally biased region" description="Basic and acidic residues" evidence="1">
    <location>
        <begin position="44"/>
        <end position="61"/>
    </location>
</feature>
<feature type="region of interest" description="Disordered" evidence="1">
    <location>
        <begin position="44"/>
        <end position="65"/>
    </location>
</feature>
<organism evidence="2">
    <name type="scientific">Tanacetum cinerariifolium</name>
    <name type="common">Dalmatian daisy</name>
    <name type="synonym">Chrysanthemum cinerariifolium</name>
    <dbReference type="NCBI Taxonomy" id="118510"/>
    <lineage>
        <taxon>Eukaryota</taxon>
        <taxon>Viridiplantae</taxon>
        <taxon>Streptophyta</taxon>
        <taxon>Embryophyta</taxon>
        <taxon>Tracheophyta</taxon>
        <taxon>Spermatophyta</taxon>
        <taxon>Magnoliopsida</taxon>
        <taxon>eudicotyledons</taxon>
        <taxon>Gunneridae</taxon>
        <taxon>Pentapetalae</taxon>
        <taxon>asterids</taxon>
        <taxon>campanulids</taxon>
        <taxon>Asterales</taxon>
        <taxon>Asteraceae</taxon>
        <taxon>Asteroideae</taxon>
        <taxon>Anthemideae</taxon>
        <taxon>Anthemidinae</taxon>
        <taxon>Tanacetum</taxon>
    </lineage>
</organism>
<accession>A0A699XHQ2</accession>